<dbReference type="InterPro" id="IPR050378">
    <property type="entry name" value="Metallo-dep_Hydrolases_sf"/>
</dbReference>
<organism evidence="6">
    <name type="scientific">Arion vulgaris</name>
    <dbReference type="NCBI Taxonomy" id="1028688"/>
    <lineage>
        <taxon>Eukaryota</taxon>
        <taxon>Metazoa</taxon>
        <taxon>Spiralia</taxon>
        <taxon>Lophotrochozoa</taxon>
        <taxon>Mollusca</taxon>
        <taxon>Gastropoda</taxon>
        <taxon>Heterobranchia</taxon>
        <taxon>Euthyneura</taxon>
        <taxon>Panpulmonata</taxon>
        <taxon>Eupulmonata</taxon>
        <taxon>Stylommatophora</taxon>
        <taxon>Helicina</taxon>
        <taxon>Arionoidea</taxon>
        <taxon>Arionidae</taxon>
        <taxon>Arion</taxon>
    </lineage>
</organism>
<evidence type="ECO:0000259" key="5">
    <source>
        <dbReference type="Pfam" id="PF01979"/>
    </source>
</evidence>
<dbReference type="InterPro" id="IPR006680">
    <property type="entry name" value="Amidohydro-rel"/>
</dbReference>
<dbReference type="GO" id="GO:0005829">
    <property type="term" value="C:cytosol"/>
    <property type="evidence" value="ECO:0007669"/>
    <property type="project" value="TreeGrafter"/>
</dbReference>
<dbReference type="SUPFAM" id="SSF51338">
    <property type="entry name" value="Composite domain of metallo-dependent hydrolases"/>
    <property type="match status" value="1"/>
</dbReference>
<proteinExistence type="inferred from homology"/>
<name>A0A0B6ZKG8_9EUPU</name>
<dbReference type="MEROPS" id="M38.976"/>
<dbReference type="PANTHER" id="PTHR11647:SF1">
    <property type="entry name" value="COLLAPSIN RESPONSE MEDIATOR PROTEIN"/>
    <property type="match status" value="1"/>
</dbReference>
<evidence type="ECO:0000256" key="1">
    <source>
        <dbReference type="ARBA" id="ARBA00001947"/>
    </source>
</evidence>
<evidence type="ECO:0000313" key="6">
    <source>
        <dbReference type="EMBL" id="CEK68902.1"/>
    </source>
</evidence>
<evidence type="ECO:0000256" key="2">
    <source>
        <dbReference type="ARBA" id="ARBA00008829"/>
    </source>
</evidence>
<comment type="catalytic activity">
    <reaction evidence="3">
        <text>5,6-dihydrouracil + H2O = 3-(carbamoylamino)propanoate + H(+)</text>
        <dbReference type="Rhea" id="RHEA:16121"/>
        <dbReference type="ChEBI" id="CHEBI:11892"/>
        <dbReference type="ChEBI" id="CHEBI:15377"/>
        <dbReference type="ChEBI" id="CHEBI:15378"/>
        <dbReference type="ChEBI" id="CHEBI:15901"/>
        <dbReference type="EC" id="3.5.2.2"/>
    </reaction>
</comment>
<sequence>MTDHIQSAQSRIFIKNGLVVNDDQSYYADVYVEDGIIKQVGNNLVIPGGARTIDARGKFVLPGGIDTHTHLQLPFMGTVAADDFYSGTKAALAGGTTMIIDFVVPEKGESLLDAYEKWRGWADASVL</sequence>
<evidence type="ECO:0000256" key="4">
    <source>
        <dbReference type="ARBA" id="ARBA00039113"/>
    </source>
</evidence>
<dbReference type="FunFam" id="3.20.20.140:FF:000174">
    <property type="entry name" value="Dihydropyrimidinase-related protein 2"/>
    <property type="match status" value="1"/>
</dbReference>
<dbReference type="PANTHER" id="PTHR11647">
    <property type="entry name" value="HYDRANTOINASE/DIHYDROPYRIMIDINASE FAMILY MEMBER"/>
    <property type="match status" value="1"/>
</dbReference>
<protein>
    <recommendedName>
        <fullName evidence="4">dihydropyrimidinase</fullName>
        <ecNumber evidence="4">3.5.2.2</ecNumber>
    </recommendedName>
</protein>
<dbReference type="GO" id="GO:0004157">
    <property type="term" value="F:dihydropyrimidinase activity"/>
    <property type="evidence" value="ECO:0007669"/>
    <property type="project" value="UniProtKB-EC"/>
</dbReference>
<reference evidence="6" key="1">
    <citation type="submission" date="2014-12" db="EMBL/GenBank/DDBJ databases">
        <title>Insight into the proteome of Arion vulgaris.</title>
        <authorList>
            <person name="Aradska J."/>
            <person name="Bulat T."/>
            <person name="Smidak R."/>
            <person name="Sarate P."/>
            <person name="Gangsoo J."/>
            <person name="Sialana F."/>
            <person name="Bilban M."/>
            <person name="Lubec G."/>
        </authorList>
    </citation>
    <scope>NUCLEOTIDE SEQUENCE</scope>
    <source>
        <tissue evidence="6">Skin</tissue>
    </source>
</reference>
<accession>A0A0B6ZKG8</accession>
<comment type="similarity">
    <text evidence="2">Belongs to the metallo-dependent hydrolases superfamily. Hydantoinase/dihydropyrimidinase family.</text>
</comment>
<dbReference type="InterPro" id="IPR011059">
    <property type="entry name" value="Metal-dep_hydrolase_composite"/>
</dbReference>
<dbReference type="EMBL" id="HACG01022037">
    <property type="protein sequence ID" value="CEK68902.1"/>
    <property type="molecule type" value="Transcribed_RNA"/>
</dbReference>
<dbReference type="Gene3D" id="3.20.20.140">
    <property type="entry name" value="Metal-dependent hydrolases"/>
    <property type="match status" value="1"/>
</dbReference>
<dbReference type="GO" id="GO:0006208">
    <property type="term" value="P:pyrimidine nucleobase catabolic process"/>
    <property type="evidence" value="ECO:0007669"/>
    <property type="project" value="TreeGrafter"/>
</dbReference>
<gene>
    <name evidence="6" type="primary">ORF68186</name>
</gene>
<dbReference type="EC" id="3.5.2.2" evidence="4"/>
<dbReference type="AlphaFoldDB" id="A0A0B6ZKG8"/>
<feature type="domain" description="Amidohydrolase-related" evidence="5">
    <location>
        <begin position="59"/>
        <end position="117"/>
    </location>
</feature>
<evidence type="ECO:0000256" key="3">
    <source>
        <dbReference type="ARBA" id="ARBA00036696"/>
    </source>
</evidence>
<dbReference type="Pfam" id="PF01979">
    <property type="entry name" value="Amidohydro_1"/>
    <property type="match status" value="1"/>
</dbReference>
<comment type="cofactor">
    <cofactor evidence="1">
        <name>Zn(2+)</name>
        <dbReference type="ChEBI" id="CHEBI:29105"/>
    </cofactor>
</comment>